<organism evidence="1 2">
    <name type="scientific">Parashewanella spongiae</name>
    <dbReference type="NCBI Taxonomy" id="342950"/>
    <lineage>
        <taxon>Bacteria</taxon>
        <taxon>Pseudomonadati</taxon>
        <taxon>Pseudomonadota</taxon>
        <taxon>Gammaproteobacteria</taxon>
        <taxon>Alteromonadales</taxon>
        <taxon>Shewanellaceae</taxon>
        <taxon>Parashewanella</taxon>
    </lineage>
</organism>
<gene>
    <name evidence="1" type="ORF">D5R81_12175</name>
</gene>
<sequence>MNKNAEVYINVNKKELRDFSHHFSRYGVVKVTELISESLCSLVLNEAKELLSNFAERRDLHLATTDFSPRSMSVVTSENIANHGDRIPFLYFNDALRPMLEDIAGETLCHCPKKDEEFLISRHEKAGDTHGWHWGDFRYALIWVLQAPAIEVGGLLQCVPHTSWNKQKPRIFNYLCENPINTYYFGSGDVYFLKADSTLHRTIPLQQDMTRIMLNMTWASNADLTKDIEGDDRWWDDESVNAAIQK</sequence>
<dbReference type="AlphaFoldDB" id="A0A3A6U510"/>
<dbReference type="Pfam" id="PF23169">
    <property type="entry name" value="HalD"/>
    <property type="match status" value="1"/>
</dbReference>
<keyword evidence="2" id="KW-1185">Reference proteome</keyword>
<evidence type="ECO:0000313" key="2">
    <source>
        <dbReference type="Proteomes" id="UP000273022"/>
    </source>
</evidence>
<dbReference type="OrthoDB" id="9798229at2"/>
<accession>A0A3A6U510</accession>
<proteinExistence type="predicted"/>
<evidence type="ECO:0000313" key="1">
    <source>
        <dbReference type="EMBL" id="RJY12959.1"/>
    </source>
</evidence>
<dbReference type="EMBL" id="QYYH01000072">
    <property type="protein sequence ID" value="RJY12959.1"/>
    <property type="molecule type" value="Genomic_DNA"/>
</dbReference>
<dbReference type="SUPFAM" id="SSF51197">
    <property type="entry name" value="Clavaminate synthase-like"/>
    <property type="match status" value="1"/>
</dbReference>
<dbReference type="RefSeq" id="WP_121853909.1">
    <property type="nucleotide sequence ID" value="NZ_CP037952.1"/>
</dbReference>
<reference evidence="1 2" key="1">
    <citation type="submission" date="2018-09" db="EMBL/GenBank/DDBJ databases">
        <title>Phylogeny of the Shewanellaceae, and recommendation for two new genera, Pseudoshewanella and Parashewanella.</title>
        <authorList>
            <person name="Wang G."/>
        </authorList>
    </citation>
    <scope>NUCLEOTIDE SEQUENCE [LARGE SCALE GENOMIC DNA]</scope>
    <source>
        <strain evidence="1 2">KCTC 22492</strain>
    </source>
</reference>
<dbReference type="InterPro" id="IPR056470">
    <property type="entry name" value="BesD/HalB-like"/>
</dbReference>
<protein>
    <submittedName>
        <fullName evidence="1">ArpA protein</fullName>
    </submittedName>
</protein>
<dbReference type="Proteomes" id="UP000273022">
    <property type="component" value="Unassembled WGS sequence"/>
</dbReference>
<name>A0A3A6U510_9GAMM</name>
<comment type="caution">
    <text evidence="1">The sequence shown here is derived from an EMBL/GenBank/DDBJ whole genome shotgun (WGS) entry which is preliminary data.</text>
</comment>